<evidence type="ECO:0000313" key="4">
    <source>
        <dbReference type="Proteomes" id="UP000288669"/>
    </source>
</evidence>
<gene>
    <name evidence="3" type="ORF">CBF30_06435</name>
</gene>
<protein>
    <submittedName>
        <fullName evidence="3">Uncharacterized protein</fullName>
    </submittedName>
</protein>
<proteinExistence type="predicted"/>
<evidence type="ECO:0000256" key="2">
    <source>
        <dbReference type="SAM" id="MobiDB-lite"/>
    </source>
</evidence>
<keyword evidence="1" id="KW-0175">Coiled coil</keyword>
<reference evidence="3 4" key="1">
    <citation type="submission" date="2017-05" db="EMBL/GenBank/DDBJ databases">
        <title>Vagococcus spp. assemblies.</title>
        <authorList>
            <person name="Gulvik C.A."/>
        </authorList>
    </citation>
    <scope>NUCLEOTIDE SEQUENCE [LARGE SCALE GENOMIC DNA]</scope>
    <source>
        <strain evidence="3 4">DSM 24756</strain>
    </source>
</reference>
<evidence type="ECO:0000313" key="3">
    <source>
        <dbReference type="EMBL" id="RSU06894.1"/>
    </source>
</evidence>
<organism evidence="3 4">
    <name type="scientific">Vagococcus entomophilus</name>
    <dbReference type="NCBI Taxonomy" id="1160095"/>
    <lineage>
        <taxon>Bacteria</taxon>
        <taxon>Bacillati</taxon>
        <taxon>Bacillota</taxon>
        <taxon>Bacilli</taxon>
        <taxon>Lactobacillales</taxon>
        <taxon>Enterococcaceae</taxon>
        <taxon>Vagococcus</taxon>
    </lineage>
</organism>
<accession>A0A430AGB5</accession>
<dbReference type="EMBL" id="NGJZ01000002">
    <property type="protein sequence ID" value="RSU06894.1"/>
    <property type="molecule type" value="Genomic_DNA"/>
</dbReference>
<evidence type="ECO:0000256" key="1">
    <source>
        <dbReference type="SAM" id="Coils"/>
    </source>
</evidence>
<sequence length="302" mass="34967">MSKKTQQLERQINELSKKIGALKYSKDYDTYENLVSQKNKFQKELSKQIELEQNFSAEAILEINTIQKKITKLDVELAQRINLKDPDRFYPMQEKRAALQTQLDRLMGNTTKQKIPLLEQLRRKHIALDAMIARDTNDLNHLITQKQTSTTALEKTKSLLEDLTVKHQNTLQTLTTKEVELNDQKNKRTKILAKTNIVSRFFSKRFGKLRVVTNQVKRIEKQKAALITDISNLKKNNSELQRTKTSLNEKITSLSDKITQTKWDIANAYSKKNKLEQKTASPSKTVSRKIEHTNRNEGVSLS</sequence>
<dbReference type="AlphaFoldDB" id="A0A430AGB5"/>
<name>A0A430AGB5_9ENTE</name>
<dbReference type="RefSeq" id="WP_126823967.1">
    <property type="nucleotide sequence ID" value="NZ_JBHLWU010000002.1"/>
</dbReference>
<feature type="region of interest" description="Disordered" evidence="2">
    <location>
        <begin position="273"/>
        <end position="302"/>
    </location>
</feature>
<dbReference type="Proteomes" id="UP000288669">
    <property type="component" value="Unassembled WGS sequence"/>
</dbReference>
<feature type="coiled-coil region" evidence="1">
    <location>
        <begin position="216"/>
        <end position="257"/>
    </location>
</feature>
<keyword evidence="4" id="KW-1185">Reference proteome</keyword>
<comment type="caution">
    <text evidence="3">The sequence shown here is derived from an EMBL/GenBank/DDBJ whole genome shotgun (WGS) entry which is preliminary data.</text>
</comment>